<evidence type="ECO:0000256" key="9">
    <source>
        <dbReference type="ARBA" id="ARBA00023136"/>
    </source>
</evidence>
<gene>
    <name evidence="14" type="ORF">HF086_009686</name>
</gene>
<feature type="domain" description="GB1/RHD3-type G" evidence="13">
    <location>
        <begin position="1"/>
        <end position="121"/>
    </location>
</feature>
<dbReference type="EMBL" id="JACEFF010000192">
    <property type="protein sequence ID" value="KAH9642322.1"/>
    <property type="molecule type" value="Genomic_DNA"/>
</dbReference>
<dbReference type="AlphaFoldDB" id="A0A922MTY7"/>
<dbReference type="Proteomes" id="UP000814243">
    <property type="component" value="Unassembled WGS sequence"/>
</dbReference>
<evidence type="ECO:0000256" key="10">
    <source>
        <dbReference type="ARBA" id="ARBA00049117"/>
    </source>
</evidence>
<keyword evidence="6" id="KW-0460">Magnesium</keyword>
<reference evidence="14" key="1">
    <citation type="journal article" date="2021" name="G3 (Bethesda)">
        <title>Genome and transcriptome analysis of the beet armyworm Spodoptera exigua reveals targets for pest control. .</title>
        <authorList>
            <person name="Simon S."/>
            <person name="Breeschoten T."/>
            <person name="Jansen H.J."/>
            <person name="Dirks R.P."/>
            <person name="Schranz M.E."/>
            <person name="Ros V.I.D."/>
        </authorList>
    </citation>
    <scope>NUCLEOTIDE SEQUENCE</scope>
    <source>
        <strain evidence="14">TB_SE_WUR_2020</strain>
    </source>
</reference>
<dbReference type="Gene3D" id="3.40.50.300">
    <property type="entry name" value="P-loop containing nucleotide triphosphate hydrolases"/>
    <property type="match status" value="3"/>
</dbReference>
<keyword evidence="2 12" id="KW-0812">Transmembrane</keyword>
<evidence type="ECO:0000256" key="6">
    <source>
        <dbReference type="ARBA" id="ARBA00022842"/>
    </source>
</evidence>
<evidence type="ECO:0000256" key="5">
    <source>
        <dbReference type="ARBA" id="ARBA00022824"/>
    </source>
</evidence>
<dbReference type="InterPro" id="IPR015894">
    <property type="entry name" value="Guanylate-bd_N"/>
</dbReference>
<comment type="caution">
    <text evidence="14">The sequence shown here is derived from an EMBL/GenBank/DDBJ whole genome shotgun (WGS) entry which is preliminary data.</text>
</comment>
<dbReference type="InterPro" id="IPR003191">
    <property type="entry name" value="Guanylate-bd/ATL_C"/>
</dbReference>
<dbReference type="InterPro" id="IPR030386">
    <property type="entry name" value="G_GB1_RHD3_dom"/>
</dbReference>
<keyword evidence="4" id="KW-0378">Hydrolase</keyword>
<evidence type="ECO:0000256" key="7">
    <source>
        <dbReference type="ARBA" id="ARBA00022989"/>
    </source>
</evidence>
<comment type="similarity">
    <text evidence="11">Belongs to the TRAFAC class dynamin-like GTPase superfamily. GB1/RHD3 GTPase family.</text>
</comment>
<evidence type="ECO:0000256" key="8">
    <source>
        <dbReference type="ARBA" id="ARBA00023134"/>
    </source>
</evidence>
<evidence type="ECO:0000259" key="13">
    <source>
        <dbReference type="PROSITE" id="PS51715"/>
    </source>
</evidence>
<dbReference type="Gene3D" id="1.20.58.420">
    <property type="entry name" value="AHSP"/>
    <property type="match status" value="1"/>
</dbReference>
<name>A0A922MTY7_SPOEX</name>
<comment type="subcellular location">
    <subcellularLocation>
        <location evidence="1">Endoplasmic reticulum membrane</location>
        <topology evidence="1">Multi-pass membrane protein</topology>
    </subcellularLocation>
</comment>
<dbReference type="InterPro" id="IPR027417">
    <property type="entry name" value="P-loop_NTPase"/>
</dbReference>
<keyword evidence="5" id="KW-0256">Endoplasmic reticulum</keyword>
<keyword evidence="9 12" id="KW-0472">Membrane</keyword>
<evidence type="ECO:0000313" key="14">
    <source>
        <dbReference type="EMBL" id="KAH9642322.1"/>
    </source>
</evidence>
<evidence type="ECO:0000256" key="11">
    <source>
        <dbReference type="PROSITE-ProRule" id="PRU01052"/>
    </source>
</evidence>
<evidence type="ECO:0000256" key="2">
    <source>
        <dbReference type="ARBA" id="ARBA00022692"/>
    </source>
</evidence>
<dbReference type="InterPro" id="IPR036543">
    <property type="entry name" value="Guanylate-bd_C_sf"/>
</dbReference>
<evidence type="ECO:0000256" key="4">
    <source>
        <dbReference type="ARBA" id="ARBA00022801"/>
    </source>
</evidence>
<dbReference type="SUPFAM" id="SSF52540">
    <property type="entry name" value="P-loop containing nucleoside triphosphate hydrolases"/>
    <property type="match status" value="1"/>
</dbReference>
<dbReference type="PROSITE" id="PS51715">
    <property type="entry name" value="G_GB1_RHD3"/>
    <property type="match status" value="1"/>
</dbReference>
<keyword evidence="8" id="KW-0342">GTP-binding</keyword>
<organism evidence="14 15">
    <name type="scientific">Spodoptera exigua</name>
    <name type="common">Beet armyworm</name>
    <name type="synonym">Noctua fulgens</name>
    <dbReference type="NCBI Taxonomy" id="7107"/>
    <lineage>
        <taxon>Eukaryota</taxon>
        <taxon>Metazoa</taxon>
        <taxon>Ecdysozoa</taxon>
        <taxon>Arthropoda</taxon>
        <taxon>Hexapoda</taxon>
        <taxon>Insecta</taxon>
        <taxon>Pterygota</taxon>
        <taxon>Neoptera</taxon>
        <taxon>Endopterygota</taxon>
        <taxon>Lepidoptera</taxon>
        <taxon>Glossata</taxon>
        <taxon>Ditrysia</taxon>
        <taxon>Noctuoidea</taxon>
        <taxon>Noctuidae</taxon>
        <taxon>Amphipyrinae</taxon>
        <taxon>Spodoptera</taxon>
    </lineage>
</organism>
<dbReference type="Pfam" id="PF02263">
    <property type="entry name" value="GBP"/>
    <property type="match status" value="2"/>
</dbReference>
<dbReference type="GO" id="GO:0005789">
    <property type="term" value="C:endoplasmic reticulum membrane"/>
    <property type="evidence" value="ECO:0007669"/>
    <property type="project" value="UniProtKB-SubCell"/>
</dbReference>
<dbReference type="FunFam" id="1.20.58.420:FF:000001">
    <property type="entry name" value="Atlastin-1 isoform 1"/>
    <property type="match status" value="1"/>
</dbReference>
<feature type="transmembrane region" description="Helical" evidence="12">
    <location>
        <begin position="311"/>
        <end position="331"/>
    </location>
</feature>
<protein>
    <recommendedName>
        <fullName evidence="13">GB1/RHD3-type G domain-containing protein</fullName>
    </recommendedName>
</protein>
<keyword evidence="3" id="KW-0547">Nucleotide-binding</keyword>
<sequence>MASLRSGSGVQVVTPREDHTFLLDEEALQNLLLRADVKDRPVVLLSVAGAYRKGKSFLLDFFLRYLDHTVVILLMDTQGTFDSNSTVKDNATVFALSTMLSSVLIYNLSQNIEEDDLQHLQVLWPEMVYVGLFYIDPEFKSCLKKLVPMLLAPENLVPKQIGGQKVKARDLLNYFKSYVDVFNSEELPNPMTILQATAEANNTSASSEARNVYETLMEEICGGTKPYMPQNVLEQEHHKCLNKALHSFDSKKKMGGEDMATKFKQLLVKLKAHNESKNVYRMFSTPAVFAALFLCGYLLSVLGNTFGVQTLVAVGQAVTLGAAVMLGVWIYTRMTGNLREVGMQLDDIANKIRSFVVTQAEPALKES</sequence>
<evidence type="ECO:0000256" key="1">
    <source>
        <dbReference type="ARBA" id="ARBA00004477"/>
    </source>
</evidence>
<dbReference type="SUPFAM" id="SSF48340">
    <property type="entry name" value="Interferon-induced guanylate-binding protein 1 (GBP1), C-terminal domain"/>
    <property type="match status" value="1"/>
</dbReference>
<comment type="catalytic activity">
    <reaction evidence="10">
        <text>GTP + H2O = GDP + phosphate + H(+)</text>
        <dbReference type="Rhea" id="RHEA:19669"/>
        <dbReference type="ChEBI" id="CHEBI:15377"/>
        <dbReference type="ChEBI" id="CHEBI:15378"/>
        <dbReference type="ChEBI" id="CHEBI:37565"/>
        <dbReference type="ChEBI" id="CHEBI:43474"/>
        <dbReference type="ChEBI" id="CHEBI:58189"/>
    </reaction>
    <physiologicalReaction direction="left-to-right" evidence="10">
        <dbReference type="Rhea" id="RHEA:19670"/>
    </physiologicalReaction>
</comment>
<accession>A0A922MTY7</accession>
<evidence type="ECO:0000256" key="12">
    <source>
        <dbReference type="SAM" id="Phobius"/>
    </source>
</evidence>
<dbReference type="Pfam" id="PF02841">
    <property type="entry name" value="GBP_C"/>
    <property type="match status" value="1"/>
</dbReference>
<evidence type="ECO:0000313" key="15">
    <source>
        <dbReference type="Proteomes" id="UP000814243"/>
    </source>
</evidence>
<evidence type="ECO:0000256" key="3">
    <source>
        <dbReference type="ARBA" id="ARBA00022741"/>
    </source>
</evidence>
<dbReference type="GO" id="GO:0003924">
    <property type="term" value="F:GTPase activity"/>
    <property type="evidence" value="ECO:0007669"/>
    <property type="project" value="InterPro"/>
</dbReference>
<feature type="transmembrane region" description="Helical" evidence="12">
    <location>
        <begin position="279"/>
        <end position="299"/>
    </location>
</feature>
<dbReference type="GO" id="GO:0005525">
    <property type="term" value="F:GTP binding"/>
    <property type="evidence" value="ECO:0007669"/>
    <property type="project" value="UniProtKB-KW"/>
</dbReference>
<dbReference type="PANTHER" id="PTHR10751">
    <property type="entry name" value="GUANYLATE BINDING PROTEIN"/>
    <property type="match status" value="1"/>
</dbReference>
<keyword evidence="7 12" id="KW-1133">Transmembrane helix</keyword>
<proteinExistence type="inferred from homology"/>